<keyword evidence="4" id="KW-1185">Reference proteome</keyword>
<dbReference type="Pfam" id="PF07678">
    <property type="entry name" value="TED_complement"/>
    <property type="match status" value="1"/>
</dbReference>
<name>A0A0R3WUI0_HYDTA</name>
<evidence type="ECO:0000313" key="5">
    <source>
        <dbReference type="WBParaSite" id="TTAC_0000442001-mRNA-1"/>
    </source>
</evidence>
<sequence length="658" mass="72378">MKISIPDIQIVEGSLRSYLTVSGNIVGRALTNLDSLIQLPTGCGEQNLVKVAPSVYVLRYLLNRRCNNTNKTNNSHYDHVMKKAASYILSGFDNQLTYRHPENGAFSIWGPQQDSNGSTWLTAYVFHVFSEAEMLPIISITGQSLDAHATLSTAFDFLSGQQRVSGDGCFEEPRHRFLPWMHNPNDVVTRLHLTAHVLAALGSASTALREAKGQAFTSCVRSAIKCIDSAARQLPFTQWPTLLLAKVVHATSAFPHEASSSVYKAMVAELKRRSVLQSTISGSLRWWPESTSAITTTSTSHLTKVLRLETTAYALMALAPIHLSQQDQLATMKWISQQQNEKGGFYSTQDTVVALRALAYNAASFPSPVQPTLLSIHSTPKPTVHAQLEVSAQNNLVAHTFEIGPHNLSDITTLRVTMQSSQPVCVSAHFTTIYNVPEPRRQEDVFELDVSVDQGGNTATAACTTALTTVCLRTARAHATGILLVTVQLPSGWMVTRGELGKAPLNADVQKVELDAQKQVVSAYFNGFSEKDESAERCFTVASHQRAFVEEVQPGLVTARDYYNPREMVQAPLNLNACQLYWNSIRDGVVITNIPSPSSLNFSTTSTVSDTMKSSPKCPKCGKMEPTILIDHLNKSLCFHERQFYIFFTHGGTNRTVA</sequence>
<dbReference type="PANTHER" id="PTHR11412">
    <property type="entry name" value="MACROGLOBULIN / COMPLEMENT"/>
    <property type="match status" value="1"/>
</dbReference>
<dbReference type="Proteomes" id="UP000274429">
    <property type="component" value="Unassembled WGS sequence"/>
</dbReference>
<dbReference type="SMART" id="SM01419">
    <property type="entry name" value="Thiol-ester_cl"/>
    <property type="match status" value="1"/>
</dbReference>
<dbReference type="STRING" id="6205.A0A0R3WUI0"/>
<feature type="domain" description="Alpha-macroglobulin receptor-binding" evidence="2">
    <location>
        <begin position="480"/>
        <end position="573"/>
    </location>
</feature>
<organism evidence="5">
    <name type="scientific">Hydatigena taeniaeformis</name>
    <name type="common">Feline tapeworm</name>
    <name type="synonym">Taenia taeniaeformis</name>
    <dbReference type="NCBI Taxonomy" id="6205"/>
    <lineage>
        <taxon>Eukaryota</taxon>
        <taxon>Metazoa</taxon>
        <taxon>Spiralia</taxon>
        <taxon>Lophotrochozoa</taxon>
        <taxon>Platyhelminthes</taxon>
        <taxon>Cestoda</taxon>
        <taxon>Eucestoda</taxon>
        <taxon>Cyclophyllidea</taxon>
        <taxon>Taeniidae</taxon>
        <taxon>Hydatigera</taxon>
    </lineage>
</organism>
<reference evidence="3 4" key="2">
    <citation type="submission" date="2018-11" db="EMBL/GenBank/DDBJ databases">
        <authorList>
            <consortium name="Pathogen Informatics"/>
        </authorList>
    </citation>
    <scope>NUCLEOTIDE SEQUENCE [LARGE SCALE GENOMIC DNA]</scope>
</reference>
<accession>A0A0R3WUI0</accession>
<evidence type="ECO:0000256" key="1">
    <source>
        <dbReference type="ARBA" id="ARBA00023157"/>
    </source>
</evidence>
<dbReference type="InterPro" id="IPR011626">
    <property type="entry name" value="Alpha-macroglobulin_TED"/>
</dbReference>
<reference evidence="5" key="1">
    <citation type="submission" date="2017-02" db="UniProtKB">
        <authorList>
            <consortium name="WormBaseParasite"/>
        </authorList>
    </citation>
    <scope>IDENTIFICATION</scope>
</reference>
<evidence type="ECO:0000313" key="4">
    <source>
        <dbReference type="Proteomes" id="UP000274429"/>
    </source>
</evidence>
<dbReference type="SUPFAM" id="SSF49410">
    <property type="entry name" value="Alpha-macroglobulin receptor domain"/>
    <property type="match status" value="1"/>
</dbReference>
<dbReference type="Pfam" id="PF07677">
    <property type="entry name" value="A2M_recep"/>
    <property type="match status" value="1"/>
</dbReference>
<keyword evidence="1" id="KW-1015">Disulfide bond</keyword>
<dbReference type="Gene3D" id="1.50.10.20">
    <property type="match status" value="1"/>
</dbReference>
<dbReference type="InterPro" id="IPR009048">
    <property type="entry name" value="A-macroglobulin_rcpt-bd"/>
</dbReference>
<dbReference type="Gene3D" id="2.60.40.690">
    <property type="entry name" value="Alpha-macroglobulin, receptor-binding domain"/>
    <property type="match status" value="1"/>
</dbReference>
<dbReference type="InterPro" id="IPR050473">
    <property type="entry name" value="A2M/Complement_sys"/>
</dbReference>
<dbReference type="SMART" id="SM01361">
    <property type="entry name" value="A2M_recep"/>
    <property type="match status" value="1"/>
</dbReference>
<protein>
    <submittedName>
        <fullName evidence="5">A2M_recep domain-containing protein</fullName>
    </submittedName>
</protein>
<evidence type="ECO:0000259" key="2">
    <source>
        <dbReference type="SMART" id="SM01361"/>
    </source>
</evidence>
<gene>
    <name evidence="3" type="ORF">TTAC_LOCUS4404</name>
</gene>
<dbReference type="InterPro" id="IPR008930">
    <property type="entry name" value="Terpenoid_cyclase/PrenylTrfase"/>
</dbReference>
<dbReference type="AlphaFoldDB" id="A0A0R3WUI0"/>
<dbReference type="Gene3D" id="2.60.120.1540">
    <property type="match status" value="1"/>
</dbReference>
<dbReference type="GO" id="GO:0005615">
    <property type="term" value="C:extracellular space"/>
    <property type="evidence" value="ECO:0007669"/>
    <property type="project" value="InterPro"/>
</dbReference>
<dbReference type="InterPro" id="IPR019742">
    <property type="entry name" value="MacrogloblnA2_CS"/>
</dbReference>
<dbReference type="EMBL" id="UYWX01004335">
    <property type="protein sequence ID" value="VDM24860.1"/>
    <property type="molecule type" value="Genomic_DNA"/>
</dbReference>
<dbReference type="InterPro" id="IPR047565">
    <property type="entry name" value="Alpha-macroglob_thiol-ester_cl"/>
</dbReference>
<dbReference type="SUPFAM" id="SSF48239">
    <property type="entry name" value="Terpenoid cyclases/Protein prenyltransferases"/>
    <property type="match status" value="1"/>
</dbReference>
<dbReference type="PANTHER" id="PTHR11412:SF171">
    <property type="entry name" value="PREGNANCY ZONE PROTEIN-LIKE PROTEIN"/>
    <property type="match status" value="1"/>
</dbReference>
<dbReference type="OrthoDB" id="9998011at2759"/>
<dbReference type="PROSITE" id="PS00477">
    <property type="entry name" value="ALPHA_2_MACROGLOBULIN"/>
    <property type="match status" value="1"/>
</dbReference>
<dbReference type="InterPro" id="IPR036595">
    <property type="entry name" value="A-macroglobulin_rcpt-bd_sf"/>
</dbReference>
<evidence type="ECO:0000313" key="3">
    <source>
        <dbReference type="EMBL" id="VDM24860.1"/>
    </source>
</evidence>
<proteinExistence type="predicted"/>
<dbReference type="WBParaSite" id="TTAC_0000442001-mRNA-1">
    <property type="protein sequence ID" value="TTAC_0000442001-mRNA-1"/>
    <property type="gene ID" value="TTAC_0000442001"/>
</dbReference>